<dbReference type="AlphaFoldDB" id="A0AAN8TID1"/>
<evidence type="ECO:0008006" key="3">
    <source>
        <dbReference type="Google" id="ProtNLM"/>
    </source>
</evidence>
<gene>
    <name evidence="1" type="ORF">RDI58_014526</name>
</gene>
<comment type="caution">
    <text evidence="1">The sequence shown here is derived from an EMBL/GenBank/DDBJ whole genome shotgun (WGS) entry which is preliminary data.</text>
</comment>
<proteinExistence type="predicted"/>
<reference evidence="1 2" key="1">
    <citation type="submission" date="2024-02" db="EMBL/GenBank/DDBJ databases">
        <title>de novo genome assembly of Solanum bulbocastanum strain 11H21.</title>
        <authorList>
            <person name="Hosaka A.J."/>
        </authorList>
    </citation>
    <scope>NUCLEOTIDE SEQUENCE [LARGE SCALE GENOMIC DNA]</scope>
    <source>
        <tissue evidence="1">Young leaves</tissue>
    </source>
</reference>
<keyword evidence="2" id="KW-1185">Reference proteome</keyword>
<dbReference type="EMBL" id="JBANQN010000006">
    <property type="protein sequence ID" value="KAK6786001.1"/>
    <property type="molecule type" value="Genomic_DNA"/>
</dbReference>
<name>A0AAN8TID1_SOLBU</name>
<evidence type="ECO:0000313" key="2">
    <source>
        <dbReference type="Proteomes" id="UP001371456"/>
    </source>
</evidence>
<organism evidence="1 2">
    <name type="scientific">Solanum bulbocastanum</name>
    <name type="common">Wild potato</name>
    <dbReference type="NCBI Taxonomy" id="147425"/>
    <lineage>
        <taxon>Eukaryota</taxon>
        <taxon>Viridiplantae</taxon>
        <taxon>Streptophyta</taxon>
        <taxon>Embryophyta</taxon>
        <taxon>Tracheophyta</taxon>
        <taxon>Spermatophyta</taxon>
        <taxon>Magnoliopsida</taxon>
        <taxon>eudicotyledons</taxon>
        <taxon>Gunneridae</taxon>
        <taxon>Pentapetalae</taxon>
        <taxon>asterids</taxon>
        <taxon>lamiids</taxon>
        <taxon>Solanales</taxon>
        <taxon>Solanaceae</taxon>
        <taxon>Solanoideae</taxon>
        <taxon>Solaneae</taxon>
        <taxon>Solanum</taxon>
    </lineage>
</organism>
<evidence type="ECO:0000313" key="1">
    <source>
        <dbReference type="EMBL" id="KAK6786001.1"/>
    </source>
</evidence>
<protein>
    <recommendedName>
        <fullName evidence="3">RNase H type-1 domain-containing protein</fullName>
    </recommendedName>
</protein>
<accession>A0AAN8TID1</accession>
<dbReference type="Proteomes" id="UP001371456">
    <property type="component" value="Unassembled WGS sequence"/>
</dbReference>
<sequence length="141" mass="16321">MHTLIQFMKARKKILKYAPYKWSTMVEAIYRYSHTVKIIKVIWKPPDTGCVKVKTHGALSKSWEDLLGILQEIWGLIKGRTVVITQILREGNKLYDHLANMALDEGPLAPNTFQELDTQSRRIINSDKLNEPYLRVGPCRK</sequence>